<name>A0A2S6I4A8_9BACT</name>
<evidence type="ECO:0000313" key="2">
    <source>
        <dbReference type="EMBL" id="PPK85899.1"/>
    </source>
</evidence>
<dbReference type="Gene3D" id="3.40.50.300">
    <property type="entry name" value="P-loop containing nucleotide triphosphate hydrolases"/>
    <property type="match status" value="1"/>
</dbReference>
<dbReference type="AlphaFoldDB" id="A0A2S6I4A8"/>
<dbReference type="GO" id="GO:0008476">
    <property type="term" value="F:protein-tyrosine sulfotransferase activity"/>
    <property type="evidence" value="ECO:0007669"/>
    <property type="project" value="InterPro"/>
</dbReference>
<dbReference type="PANTHER" id="PTHR12788:SF10">
    <property type="entry name" value="PROTEIN-TYROSINE SULFOTRANSFERASE"/>
    <property type="match status" value="1"/>
</dbReference>
<evidence type="ECO:0000313" key="3">
    <source>
        <dbReference type="Proteomes" id="UP000237662"/>
    </source>
</evidence>
<dbReference type="Pfam" id="PF13469">
    <property type="entry name" value="Sulfotransfer_3"/>
    <property type="match status" value="2"/>
</dbReference>
<dbReference type="PANTHER" id="PTHR12788">
    <property type="entry name" value="PROTEIN-TYROSINE SULFOTRANSFERASE 2"/>
    <property type="match status" value="1"/>
</dbReference>
<dbReference type="InterPro" id="IPR026634">
    <property type="entry name" value="TPST-like"/>
</dbReference>
<dbReference type="SUPFAM" id="SSF52540">
    <property type="entry name" value="P-loop containing nucleoside triphosphate hydrolases"/>
    <property type="match status" value="1"/>
</dbReference>
<organism evidence="2 3">
    <name type="scientific">Neolewinella xylanilytica</name>
    <dbReference type="NCBI Taxonomy" id="1514080"/>
    <lineage>
        <taxon>Bacteria</taxon>
        <taxon>Pseudomonadati</taxon>
        <taxon>Bacteroidota</taxon>
        <taxon>Saprospiria</taxon>
        <taxon>Saprospirales</taxon>
        <taxon>Lewinellaceae</taxon>
        <taxon>Neolewinella</taxon>
    </lineage>
</organism>
<dbReference type="EMBL" id="PTJC01000006">
    <property type="protein sequence ID" value="PPK85899.1"/>
    <property type="molecule type" value="Genomic_DNA"/>
</dbReference>
<dbReference type="OrthoDB" id="5432096at2"/>
<proteinExistence type="predicted"/>
<comment type="caution">
    <text evidence="2">The sequence shown here is derived from an EMBL/GenBank/DDBJ whole genome shotgun (WGS) entry which is preliminary data.</text>
</comment>
<dbReference type="InterPro" id="IPR027417">
    <property type="entry name" value="P-loop_NTPase"/>
</dbReference>
<reference evidence="2 3" key="1">
    <citation type="submission" date="2018-02" db="EMBL/GenBank/DDBJ databases">
        <title>Genomic Encyclopedia of Archaeal and Bacterial Type Strains, Phase II (KMG-II): from individual species to whole genera.</title>
        <authorList>
            <person name="Goeker M."/>
        </authorList>
    </citation>
    <scope>NUCLEOTIDE SEQUENCE [LARGE SCALE GENOMIC DNA]</scope>
    <source>
        <strain evidence="2 3">DSM 29526</strain>
    </source>
</reference>
<gene>
    <name evidence="2" type="ORF">CLV84_2811</name>
</gene>
<keyword evidence="3" id="KW-1185">Reference proteome</keyword>
<accession>A0A2S6I4A8</accession>
<dbReference type="RefSeq" id="WP_104420379.1">
    <property type="nucleotide sequence ID" value="NZ_PTJC01000006.1"/>
</dbReference>
<protein>
    <submittedName>
        <fullName evidence="2">Sulfotransferase family protein</fullName>
    </submittedName>
</protein>
<dbReference type="Proteomes" id="UP000237662">
    <property type="component" value="Unassembled WGS sequence"/>
</dbReference>
<evidence type="ECO:0000256" key="1">
    <source>
        <dbReference type="ARBA" id="ARBA00022679"/>
    </source>
</evidence>
<keyword evidence="1 2" id="KW-0808">Transferase</keyword>
<sequence>MANDLGLPLEDSPYRLDDNPPIFILGCPRSGTTFLSDCVGGIKGVEEYVGILAPPRMMHLIGSMTEDGERFGNPNASAVKTLMQSIRDIFWQSFWRRRYYRGERLKNLYYRNNSLQEFLRPPSMDDAVFCYKEPFLCFAAEAFAEEFTNARFVHIIRDGRDNADSMVRRYPDALSDRVLQSPELTQNKISEVGPYDMVDGTIVPWWVPAADRDSFIHADPFVRYAIMWREMVLRARRLAPLGPDRYLEVKYEDFVSSPIEEAEKILAFLGNRMSPALRKRLEKARTGSISIAKQNQGEEKYRAATSAAEDLLRELGYAV</sequence>